<accession>A0A1M5FKS3</accession>
<reference evidence="1 2" key="1">
    <citation type="submission" date="2016-11" db="EMBL/GenBank/DDBJ databases">
        <authorList>
            <person name="Jaros S."/>
            <person name="Januszkiewicz K."/>
            <person name="Wedrychowicz H."/>
        </authorList>
    </citation>
    <scope>NUCLEOTIDE SEQUENCE [LARGE SCALE GENOMIC DNA]</scope>
    <source>
        <strain evidence="1 2">DSM 26910</strain>
    </source>
</reference>
<dbReference type="Proteomes" id="UP000184164">
    <property type="component" value="Unassembled WGS sequence"/>
</dbReference>
<protein>
    <submittedName>
        <fullName evidence="1">Uncharacterized protein</fullName>
    </submittedName>
</protein>
<gene>
    <name evidence="1" type="ORF">SAMN05444274_11325</name>
</gene>
<evidence type="ECO:0000313" key="2">
    <source>
        <dbReference type="Proteomes" id="UP000184164"/>
    </source>
</evidence>
<proteinExistence type="predicted"/>
<sequence length="56" mass="6521">MNYMPNDGDRLENKQFGNTVRSITFSGINYQFSRPNEKYKVYTMTLGCITIIIIHS</sequence>
<organism evidence="1 2">
    <name type="scientific">Mariniphaga anaerophila</name>
    <dbReference type="NCBI Taxonomy" id="1484053"/>
    <lineage>
        <taxon>Bacteria</taxon>
        <taxon>Pseudomonadati</taxon>
        <taxon>Bacteroidota</taxon>
        <taxon>Bacteroidia</taxon>
        <taxon>Marinilabiliales</taxon>
        <taxon>Prolixibacteraceae</taxon>
        <taxon>Mariniphaga</taxon>
    </lineage>
</organism>
<dbReference type="AlphaFoldDB" id="A0A1M5FKS3"/>
<name>A0A1M5FKS3_9BACT</name>
<keyword evidence="2" id="KW-1185">Reference proteome</keyword>
<evidence type="ECO:0000313" key="1">
    <source>
        <dbReference type="EMBL" id="SHF92130.1"/>
    </source>
</evidence>
<dbReference type="EMBL" id="FQUM01000013">
    <property type="protein sequence ID" value="SHF92130.1"/>
    <property type="molecule type" value="Genomic_DNA"/>
</dbReference>